<proteinExistence type="predicted"/>
<sequence>MNTDDKNRKPRTEKTIKQKIASAQMRLNRLKTKDKSLSKSAETRLKIILGAEVAKAAGCKIEDVDKEFILGVLLQSQHISSESKIKLKMRGKRFLEDMAGRQY</sequence>
<organism evidence="1 2">
    <name type="scientific">Serratia marcescens</name>
    <dbReference type="NCBI Taxonomy" id="615"/>
    <lineage>
        <taxon>Bacteria</taxon>
        <taxon>Pseudomonadati</taxon>
        <taxon>Pseudomonadota</taxon>
        <taxon>Gammaproteobacteria</taxon>
        <taxon>Enterobacterales</taxon>
        <taxon>Yersiniaceae</taxon>
        <taxon>Serratia</taxon>
    </lineage>
</organism>
<accession>A0ABD6HRU8</accession>
<evidence type="ECO:0000313" key="1">
    <source>
        <dbReference type="EMBL" id="MVF05198.1"/>
    </source>
</evidence>
<dbReference type="InterPro" id="IPR009444">
    <property type="entry name" value="Conjugal_tfr_TraD_a-type"/>
</dbReference>
<gene>
    <name evidence="1" type="ORF">GMA22_18335</name>
</gene>
<evidence type="ECO:0000313" key="2">
    <source>
        <dbReference type="Proteomes" id="UP000443014"/>
    </source>
</evidence>
<reference evidence="1 2" key="1">
    <citation type="submission" date="2019-11" db="EMBL/GenBank/DDBJ databases">
        <title>Whole genome sequence of a plant growth promoting strain Serratia marcescens BTL07 isolated from the rhizoplane of Chili (Capsicum annuum).</title>
        <authorList>
            <person name="Dutta S."/>
            <person name="Khatun A."/>
            <person name="Gupta D.R."/>
            <person name="Surovy M.Z."/>
            <person name="Rahman M.M."/>
            <person name="Mahmud N.U."/>
            <person name="Emes R."/>
            <person name="Warry A."/>
            <person name="West H."/>
            <person name="Clarke M.L."/>
            <person name="Islam M.T."/>
        </authorList>
    </citation>
    <scope>NUCLEOTIDE SEQUENCE [LARGE SCALE GENOMIC DNA]</scope>
    <source>
        <strain evidence="1 2">BTL07</strain>
    </source>
</reference>
<dbReference type="AlphaFoldDB" id="A0ABD6HRU8"/>
<comment type="caution">
    <text evidence="1">The sequence shown here is derived from an EMBL/GenBank/DDBJ whole genome shotgun (WGS) entry which is preliminary data.</text>
</comment>
<dbReference type="EMBL" id="WNKC01000004">
    <property type="protein sequence ID" value="MVF05198.1"/>
    <property type="molecule type" value="Genomic_DNA"/>
</dbReference>
<dbReference type="RefSeq" id="WP_114472914.1">
    <property type="nucleotide sequence ID" value="NZ_WNKC01000004.1"/>
</dbReference>
<dbReference type="Proteomes" id="UP000443014">
    <property type="component" value="Unassembled WGS sequence"/>
</dbReference>
<dbReference type="Pfam" id="PF06412">
    <property type="entry name" value="TraD"/>
    <property type="match status" value="1"/>
</dbReference>
<name>A0ABD6HRU8_SERMA</name>
<protein>
    <submittedName>
        <fullName evidence="1">Conjugal transfer TraD family protein</fullName>
    </submittedName>
</protein>